<organism evidence="3 4">
    <name type="scientific">Haemaphysalis longicornis</name>
    <name type="common">Bush tick</name>
    <dbReference type="NCBI Taxonomy" id="44386"/>
    <lineage>
        <taxon>Eukaryota</taxon>
        <taxon>Metazoa</taxon>
        <taxon>Ecdysozoa</taxon>
        <taxon>Arthropoda</taxon>
        <taxon>Chelicerata</taxon>
        <taxon>Arachnida</taxon>
        <taxon>Acari</taxon>
        <taxon>Parasitiformes</taxon>
        <taxon>Ixodida</taxon>
        <taxon>Ixodoidea</taxon>
        <taxon>Ixodidae</taxon>
        <taxon>Haemaphysalinae</taxon>
        <taxon>Haemaphysalis</taxon>
    </lineage>
</organism>
<evidence type="ECO:0000256" key="1">
    <source>
        <dbReference type="SAM" id="MobiDB-lite"/>
    </source>
</evidence>
<dbReference type="EMBL" id="JABSTR010000007">
    <property type="protein sequence ID" value="KAH9374656.1"/>
    <property type="molecule type" value="Genomic_DNA"/>
</dbReference>
<evidence type="ECO:0000313" key="4">
    <source>
        <dbReference type="Proteomes" id="UP000821853"/>
    </source>
</evidence>
<name>A0A9J6GJL1_HAELO</name>
<dbReference type="InterPro" id="IPR002083">
    <property type="entry name" value="MATH/TRAF_dom"/>
</dbReference>
<dbReference type="InterPro" id="IPR049342">
    <property type="entry name" value="TRAF1-6_MATH_dom"/>
</dbReference>
<reference evidence="3 4" key="1">
    <citation type="journal article" date="2020" name="Cell">
        <title>Large-Scale Comparative Analyses of Tick Genomes Elucidate Their Genetic Diversity and Vector Capacities.</title>
        <authorList>
            <consortium name="Tick Genome and Microbiome Consortium (TIGMIC)"/>
            <person name="Jia N."/>
            <person name="Wang J."/>
            <person name="Shi W."/>
            <person name="Du L."/>
            <person name="Sun Y."/>
            <person name="Zhan W."/>
            <person name="Jiang J.F."/>
            <person name="Wang Q."/>
            <person name="Zhang B."/>
            <person name="Ji P."/>
            <person name="Bell-Sakyi L."/>
            <person name="Cui X.M."/>
            <person name="Yuan T.T."/>
            <person name="Jiang B.G."/>
            <person name="Yang W.F."/>
            <person name="Lam T.T."/>
            <person name="Chang Q.C."/>
            <person name="Ding S.J."/>
            <person name="Wang X.J."/>
            <person name="Zhu J.G."/>
            <person name="Ruan X.D."/>
            <person name="Zhao L."/>
            <person name="Wei J.T."/>
            <person name="Ye R.Z."/>
            <person name="Que T.C."/>
            <person name="Du C.H."/>
            <person name="Zhou Y.H."/>
            <person name="Cheng J.X."/>
            <person name="Dai P.F."/>
            <person name="Guo W.B."/>
            <person name="Han X.H."/>
            <person name="Huang E.J."/>
            <person name="Li L.F."/>
            <person name="Wei W."/>
            <person name="Gao Y.C."/>
            <person name="Liu J.Z."/>
            <person name="Shao H.Z."/>
            <person name="Wang X."/>
            <person name="Wang C.C."/>
            <person name="Yang T.C."/>
            <person name="Huo Q.B."/>
            <person name="Li W."/>
            <person name="Chen H.Y."/>
            <person name="Chen S.E."/>
            <person name="Zhou L.G."/>
            <person name="Ni X.B."/>
            <person name="Tian J.H."/>
            <person name="Sheng Y."/>
            <person name="Liu T."/>
            <person name="Pan Y.S."/>
            <person name="Xia L.Y."/>
            <person name="Li J."/>
            <person name="Zhao F."/>
            <person name="Cao W.C."/>
        </authorList>
    </citation>
    <scope>NUCLEOTIDE SEQUENCE [LARGE SCALE GENOMIC DNA]</scope>
    <source>
        <strain evidence="3">HaeL-2018</strain>
    </source>
</reference>
<dbReference type="Pfam" id="PF21355">
    <property type="entry name" value="TRAF-mep_MATH"/>
    <property type="match status" value="1"/>
</dbReference>
<proteinExistence type="predicted"/>
<dbReference type="SUPFAM" id="SSF49599">
    <property type="entry name" value="TRAF domain-like"/>
    <property type="match status" value="1"/>
</dbReference>
<dbReference type="Proteomes" id="UP000821853">
    <property type="component" value="Chromosome 5"/>
</dbReference>
<feature type="domain" description="MATH" evidence="2">
    <location>
        <begin position="186"/>
        <end position="328"/>
    </location>
</feature>
<evidence type="ECO:0000259" key="2">
    <source>
        <dbReference type="PROSITE" id="PS50144"/>
    </source>
</evidence>
<sequence>MRIASALSNLDEKVSLLQRSLEENLKSIVSGSGQVVAQKATAESSILESIQCLENTLIESTRFYRGAVDQMSDAQAALQNDIGAVMSSLQGIKDEFGMLNASLNQTIEEKSSNIKESIDKLETAGAGEREEMREKLDAIEKMMQDHLESEAANSKCSEECPDDEAGKTSAPESVADLHLEERLNVSEAFEWTIQPWSEAKLKSNRKRLEFIYPPKPGYFYGYHINPYAVLKRSGKSQLFHLGFQIITGECDNLLAWPMKKTLRLTLLHPTECGRAQSIVACTACENPDSDPSLGLQTLPQLSAVNIDAMKLEESGFIKDDKLSLRFEVLQCSTPNSHAGPQF</sequence>
<keyword evidence="4" id="KW-1185">Reference proteome</keyword>
<comment type="caution">
    <text evidence="3">The sequence shown here is derived from an EMBL/GenBank/DDBJ whole genome shotgun (WGS) entry which is preliminary data.</text>
</comment>
<accession>A0A9J6GJL1</accession>
<feature type="region of interest" description="Disordered" evidence="1">
    <location>
        <begin position="147"/>
        <end position="170"/>
    </location>
</feature>
<dbReference type="PROSITE" id="PS50144">
    <property type="entry name" value="MATH"/>
    <property type="match status" value="1"/>
</dbReference>
<protein>
    <recommendedName>
        <fullName evidence="2">MATH domain-containing protein</fullName>
    </recommendedName>
</protein>
<evidence type="ECO:0000313" key="3">
    <source>
        <dbReference type="EMBL" id="KAH9374656.1"/>
    </source>
</evidence>
<dbReference type="AlphaFoldDB" id="A0A9J6GJL1"/>
<gene>
    <name evidence="3" type="ORF">HPB48_017228</name>
</gene>
<dbReference type="VEuPathDB" id="VectorBase:HLOH_043992"/>
<dbReference type="Gene3D" id="2.60.210.10">
    <property type="entry name" value="Apoptosis, Tumor Necrosis Factor Receptor Associated Protein 2, Chain A"/>
    <property type="match status" value="1"/>
</dbReference>
<dbReference type="InterPro" id="IPR008974">
    <property type="entry name" value="TRAF-like"/>
</dbReference>
<dbReference type="OrthoDB" id="6499288at2759"/>